<evidence type="ECO:0000256" key="1">
    <source>
        <dbReference type="SAM" id="MobiDB-lite"/>
    </source>
</evidence>
<dbReference type="EMBL" id="CP002745">
    <property type="protein sequence ID" value="AEK60516.1"/>
    <property type="molecule type" value="Genomic_DNA"/>
</dbReference>
<dbReference type="SUPFAM" id="SSF53182">
    <property type="entry name" value="Pyrrolidone carboxyl peptidase (pyroglutamate aminopeptidase)"/>
    <property type="match status" value="1"/>
</dbReference>
<organism evidence="3 4">
    <name type="scientific">Collimonas fungivorans (strain Ter331)</name>
    <dbReference type="NCBI Taxonomy" id="1005048"/>
    <lineage>
        <taxon>Bacteria</taxon>
        <taxon>Pseudomonadati</taxon>
        <taxon>Pseudomonadota</taxon>
        <taxon>Betaproteobacteria</taxon>
        <taxon>Burkholderiales</taxon>
        <taxon>Oxalobacteraceae</taxon>
        <taxon>Collimonas</taxon>
    </lineage>
</organism>
<protein>
    <submittedName>
        <fullName evidence="3">Uncharacterized protein</fullName>
    </submittedName>
</protein>
<reference evidence="3 4" key="3">
    <citation type="journal article" date="2008" name="FEMS Microbiol. Ecol.">
        <title>Identification and characterization of genes underlying chitinolysis in Collimonas fungivorans Ter331.</title>
        <authorList>
            <person name="Fritsche K."/>
            <person name="de Boer W."/>
            <person name="Gerards S."/>
            <person name="van den Berg M."/>
            <person name="van Veen J.A."/>
            <person name="Leveau J.H."/>
        </authorList>
    </citation>
    <scope>NUCLEOTIDE SEQUENCE [LARGE SCALE GENOMIC DNA]</scope>
    <source>
        <strain evidence="3 4">Ter331</strain>
    </source>
</reference>
<dbReference type="HOGENOM" id="CLU_048887_1_0_4"/>
<accession>G0AEY9</accession>
<evidence type="ECO:0000256" key="2">
    <source>
        <dbReference type="SAM" id="SignalP"/>
    </source>
</evidence>
<dbReference type="KEGG" id="cfu:CFU_0681"/>
<dbReference type="PROSITE" id="PS51257">
    <property type="entry name" value="PROKAR_LIPOPROTEIN"/>
    <property type="match status" value="1"/>
</dbReference>
<dbReference type="eggNOG" id="COG2039">
    <property type="taxonomic scope" value="Bacteria"/>
</dbReference>
<dbReference type="STRING" id="1005048.CFU_0681"/>
<reference evidence="3 4" key="5">
    <citation type="journal article" date="2011" name="ISME J.">
        <title>Dual transcriptional profiling of a bacterial/fungal confrontation: Collimonas fungivorans versus Aspergillus niger.</title>
        <authorList>
            <person name="Mela F."/>
            <person name="Fritsche K."/>
            <person name="de Boer W."/>
            <person name="van Veen J.A."/>
            <person name="de Graaff L.H."/>
            <person name="van den Berg M."/>
            <person name="Leveau J.H."/>
        </authorList>
    </citation>
    <scope>NUCLEOTIDE SEQUENCE [LARGE SCALE GENOMIC DNA]</scope>
    <source>
        <strain evidence="3 4">Ter331</strain>
    </source>
</reference>
<reference evidence="3 4" key="1">
    <citation type="journal article" date="2004" name="Environ. Microbiol.">
        <title>Phylogeny-function analysis of (meta)genomic libraries: screening for expression of ribosomal RNA genes by large-insert library fluorescent in situ hybridization (LIL-FISH).</title>
        <authorList>
            <person name="Leveau J.H."/>
            <person name="Gerards S."/>
            <person name="de Boer W."/>
            <person name="van Veen J.A."/>
        </authorList>
    </citation>
    <scope>NUCLEOTIDE SEQUENCE [LARGE SCALE GENOMIC DNA]</scope>
    <source>
        <strain evidence="3 4">Ter331</strain>
    </source>
</reference>
<dbReference type="Proteomes" id="UP000008392">
    <property type="component" value="Chromosome"/>
</dbReference>
<keyword evidence="4" id="KW-1185">Reference proteome</keyword>
<reference evidence="3 4" key="4">
    <citation type="journal article" date="2010" name="Environ. Microbiol.">
        <title>The bacterial genus Collimonas: mycophagy, weathering and other adaptive solutions to life in oligotrophic soil environments.</title>
        <authorList>
            <person name="Leveau J.H."/>
            <person name="Uroz S."/>
            <person name="de Boer W."/>
        </authorList>
    </citation>
    <scope>NUCLEOTIDE SEQUENCE [LARGE SCALE GENOMIC DNA]</scope>
    <source>
        <strain evidence="3 4">Ter331</strain>
    </source>
</reference>
<feature type="compositionally biased region" description="Low complexity" evidence="1">
    <location>
        <begin position="47"/>
        <end position="61"/>
    </location>
</feature>
<gene>
    <name evidence="3" type="ordered locus">CFU_0681</name>
</gene>
<name>G0AEY9_COLFT</name>
<feature type="chain" id="PRO_5003396847" evidence="2">
    <location>
        <begin position="25"/>
        <end position="551"/>
    </location>
</feature>
<keyword evidence="2" id="KW-0732">Signal</keyword>
<dbReference type="InterPro" id="IPR036440">
    <property type="entry name" value="Peptidase_C15-like_sf"/>
</dbReference>
<dbReference type="Gene3D" id="3.40.630.20">
    <property type="entry name" value="Peptidase C15, pyroglutamyl peptidase I-like"/>
    <property type="match status" value="1"/>
</dbReference>
<sequence>MVNYSRMTGAAGLLALLLTGCGNGDSLTPATAPSLDLPPSQIPPTTPTSTTPPVTQPDVPSVTPPAAVPPVTPSVAPPPVPPPIVPPVTPPVVAVAYANCMDSTVAGSYEEQRLPNILQRGDTQSFSDQILSASAFDGFGPQFAKQLCQDGAVKTFSDAIKIVKTAGDTVWQAAVDRVQGRKISGSLPQSDDRMLYWARLHMTLALRQWLPQIPLTLHQRSQLQWLLEKSSRGQYAIQFPSGKNIKRIIISGFDPFTLGTPGANYPSTNIRIGNPSGAIALALNGKQIALPDGSTAVIQTYLLPVNYAPFREGMQEHTLAPFFTGPEHVLASISMSQGEAGVFNIENWNGRYHATAFADNLGVVIPYGLTPSMQDADIYPPEDMLGYNPQPWVKEKPAQYTLTSLPIDKIMAANTGTGVINAANAATGGYTMVWHTQYAYFADCSKFITSSFTSNYTAYPPATPPAAPPASACAYKGGGSNYLSNESAYRNTLLRDTLNPSIAAGHLHVPIMTNFDDNDDGKITDAKFESYRDSIVQQTTSIVAALAKSLL</sequence>
<feature type="signal peptide" evidence="2">
    <location>
        <begin position="1"/>
        <end position="24"/>
    </location>
</feature>
<evidence type="ECO:0000313" key="4">
    <source>
        <dbReference type="Proteomes" id="UP000008392"/>
    </source>
</evidence>
<reference evidence="4" key="6">
    <citation type="submission" date="2011-05" db="EMBL/GenBank/DDBJ databases">
        <title>Complete sequence of Collimonas fungivorans Ter331.</title>
        <authorList>
            <person name="Leveau J.H."/>
        </authorList>
    </citation>
    <scope>NUCLEOTIDE SEQUENCE [LARGE SCALE GENOMIC DNA]</scope>
    <source>
        <strain evidence="4">Ter331</strain>
    </source>
</reference>
<dbReference type="RefSeq" id="WP_014004671.1">
    <property type="nucleotide sequence ID" value="NC_015856.1"/>
</dbReference>
<evidence type="ECO:0000313" key="3">
    <source>
        <dbReference type="EMBL" id="AEK60516.1"/>
    </source>
</evidence>
<proteinExistence type="predicted"/>
<dbReference type="AlphaFoldDB" id="G0AEY9"/>
<reference evidence="3 4" key="2">
    <citation type="journal article" date="2006" name="J. Microbiol. Methods">
        <title>Genomic flank-sequencing of plasposon insertion sites for rapid identification of functional genes.</title>
        <authorList>
            <person name="Leveau J.H."/>
            <person name="Gerards S."/>
            <person name="Fritsche K."/>
            <person name="Zondag G."/>
            <person name="van Veen J.A."/>
        </authorList>
    </citation>
    <scope>NUCLEOTIDE SEQUENCE [LARGE SCALE GENOMIC DNA]</scope>
    <source>
        <strain evidence="3 4">Ter331</strain>
    </source>
</reference>
<feature type="region of interest" description="Disordered" evidence="1">
    <location>
        <begin position="29"/>
        <end position="66"/>
    </location>
</feature>